<dbReference type="PANTHER" id="PTHR42780">
    <property type="entry name" value="SOLEUCYL-TRNA SYNTHETASE"/>
    <property type="match status" value="1"/>
</dbReference>
<comment type="cofactor">
    <cofactor evidence="10">
        <name>Zn(2+)</name>
        <dbReference type="ChEBI" id="CHEBI:29105"/>
    </cofactor>
</comment>
<protein>
    <recommendedName>
        <fullName evidence="10">Isoleucine--tRNA ligase</fullName>
        <ecNumber evidence="10">6.1.1.5</ecNumber>
    </recommendedName>
    <alternativeName>
        <fullName evidence="10">Isoleucyl-tRNA synthetase</fullName>
        <shortName evidence="10">IleRS</shortName>
    </alternativeName>
</protein>
<dbReference type="InterPro" id="IPR002300">
    <property type="entry name" value="aa-tRNA-synth_Ia"/>
</dbReference>
<evidence type="ECO:0000256" key="6">
    <source>
        <dbReference type="ARBA" id="ARBA00022917"/>
    </source>
</evidence>
<dbReference type="PROSITE" id="PS00178">
    <property type="entry name" value="AA_TRNA_LIGASE_I"/>
    <property type="match status" value="1"/>
</dbReference>
<feature type="short sequence motif" description="'HIGH' region" evidence="10">
    <location>
        <begin position="83"/>
        <end position="93"/>
    </location>
</feature>
<keyword evidence="10" id="KW-0479">Metal-binding</keyword>
<keyword evidence="14" id="KW-1185">Reference proteome</keyword>
<comment type="catalytic activity">
    <reaction evidence="9 10">
        <text>tRNA(Ile) + L-isoleucine + ATP = L-isoleucyl-tRNA(Ile) + AMP + diphosphate</text>
        <dbReference type="Rhea" id="RHEA:11060"/>
        <dbReference type="Rhea" id="RHEA-COMP:9666"/>
        <dbReference type="Rhea" id="RHEA-COMP:9695"/>
        <dbReference type="ChEBI" id="CHEBI:30616"/>
        <dbReference type="ChEBI" id="CHEBI:33019"/>
        <dbReference type="ChEBI" id="CHEBI:58045"/>
        <dbReference type="ChEBI" id="CHEBI:78442"/>
        <dbReference type="ChEBI" id="CHEBI:78528"/>
        <dbReference type="ChEBI" id="CHEBI:456215"/>
        <dbReference type="EC" id="6.1.1.5"/>
    </reaction>
</comment>
<keyword evidence="7 10" id="KW-0030">Aminoacyl-tRNA synthetase</keyword>
<feature type="domain" description="Aminoacyl-tRNA synthetase class Ia" evidence="11">
    <location>
        <begin position="53"/>
        <end position="654"/>
    </location>
</feature>
<name>A0ABM8VIR6_9BACL</name>
<evidence type="ECO:0000256" key="3">
    <source>
        <dbReference type="ARBA" id="ARBA00022598"/>
    </source>
</evidence>
<feature type="binding site" evidence="10">
    <location>
        <position position="627"/>
    </location>
    <ligand>
        <name>ATP</name>
        <dbReference type="ChEBI" id="CHEBI:30616"/>
    </ligand>
</feature>
<keyword evidence="10" id="KW-0862">Zinc</keyword>
<dbReference type="Proteomes" id="UP000730618">
    <property type="component" value="Unassembled WGS sequence"/>
</dbReference>
<comment type="subcellular location">
    <subcellularLocation>
        <location evidence="10">Cytoplasm</location>
    </subcellularLocation>
</comment>
<dbReference type="InterPro" id="IPR013155">
    <property type="entry name" value="M/V/L/I-tRNA-synth_anticd-bd"/>
</dbReference>
<dbReference type="CDD" id="cd07961">
    <property type="entry name" value="Anticodon_Ia_Ile_ABEc"/>
    <property type="match status" value="1"/>
</dbReference>
<keyword evidence="4 10" id="KW-0547">Nucleotide-binding</keyword>
<dbReference type="Pfam" id="PF08264">
    <property type="entry name" value="Anticodon_1"/>
    <property type="match status" value="1"/>
</dbReference>
<dbReference type="NCBIfam" id="TIGR00392">
    <property type="entry name" value="ileS"/>
    <property type="match status" value="1"/>
</dbReference>
<dbReference type="HAMAP" id="MF_02003">
    <property type="entry name" value="Ile_tRNA_synth_type2"/>
    <property type="match status" value="1"/>
</dbReference>
<evidence type="ECO:0000256" key="10">
    <source>
        <dbReference type="HAMAP-Rule" id="MF_02003"/>
    </source>
</evidence>
<comment type="domain">
    <text evidence="10">IleRS has two distinct active sites: one for aminoacylation and one for editing. The misactivated valine is translocated from the active site to the editing site, which sterically excludes the correctly activated isoleucine. The single editing site contains two valyl binding pockets, one specific for each substrate (Val-AMP or Val-tRNA(Ile)).</text>
</comment>
<gene>
    <name evidence="13" type="primary">mupB</name>
    <name evidence="10" type="synonym">ileS</name>
    <name evidence="13" type="ORF">PAECIP111802_03280</name>
</gene>
<dbReference type="InterPro" id="IPR001412">
    <property type="entry name" value="aa-tRNA-synth_I_CS"/>
</dbReference>
<evidence type="ECO:0000313" key="13">
    <source>
        <dbReference type="EMBL" id="CAG7644480.1"/>
    </source>
</evidence>
<keyword evidence="2 10" id="KW-0963">Cytoplasm</keyword>
<evidence type="ECO:0000256" key="5">
    <source>
        <dbReference type="ARBA" id="ARBA00022840"/>
    </source>
</evidence>
<dbReference type="Pfam" id="PF19302">
    <property type="entry name" value="DUF5915"/>
    <property type="match status" value="1"/>
</dbReference>
<dbReference type="InterPro" id="IPR033709">
    <property type="entry name" value="Anticodon_Ile_ABEc"/>
</dbReference>
<dbReference type="InterPro" id="IPR023586">
    <property type="entry name" value="Ile-tRNA-ligase_type2"/>
</dbReference>
<dbReference type="EMBL" id="CAJVCE010000008">
    <property type="protein sequence ID" value="CAG7644480.1"/>
    <property type="molecule type" value="Genomic_DNA"/>
</dbReference>
<evidence type="ECO:0000256" key="1">
    <source>
        <dbReference type="ARBA" id="ARBA00007078"/>
    </source>
</evidence>
<dbReference type="EC" id="6.1.1.5" evidence="10"/>
<keyword evidence="5 10" id="KW-0067">ATP-binding</keyword>
<feature type="domain" description="Methionyl/Valyl/Leucyl/Isoleucyl-tRNA synthetase anticodon-binding" evidence="12">
    <location>
        <begin position="710"/>
        <end position="855"/>
    </location>
</feature>
<evidence type="ECO:0000313" key="14">
    <source>
        <dbReference type="Proteomes" id="UP000730618"/>
    </source>
</evidence>
<keyword evidence="6 10" id="KW-0648">Protein biosynthesis</keyword>
<evidence type="ECO:0000256" key="4">
    <source>
        <dbReference type="ARBA" id="ARBA00022741"/>
    </source>
</evidence>
<comment type="caution">
    <text evidence="13">The sequence shown here is derived from an EMBL/GenBank/DDBJ whole genome shotgun (WGS) entry which is preliminary data.</text>
</comment>
<evidence type="ECO:0000256" key="7">
    <source>
        <dbReference type="ARBA" id="ARBA00023146"/>
    </source>
</evidence>
<comment type="similarity">
    <text evidence="1 10">Belongs to the class-I aminoacyl-tRNA synthetase family. IleS type 2 subfamily.</text>
</comment>
<dbReference type="CDD" id="cd00818">
    <property type="entry name" value="IleRS_core"/>
    <property type="match status" value="1"/>
</dbReference>
<accession>A0ABM8VIR6</accession>
<evidence type="ECO:0000256" key="9">
    <source>
        <dbReference type="ARBA" id="ARBA00048359"/>
    </source>
</evidence>
<comment type="subunit">
    <text evidence="10">Monomer.</text>
</comment>
<reference evidence="13 14" key="1">
    <citation type="submission" date="2021-06" db="EMBL/GenBank/DDBJ databases">
        <authorList>
            <person name="Criscuolo A."/>
        </authorList>
    </citation>
    <scope>NUCLEOTIDE SEQUENCE [LARGE SCALE GENOMIC DNA]</scope>
    <source>
        <strain evidence="14">CIP 111802</strain>
    </source>
</reference>
<sequence>MGRDFFAFRRSCSKRLFEAILSSEPSPNWTEERVVALRKVDVKETARSRELRVLDRWKQEDTFRKSIENREGKPNFVFYEGPPTANGKPHIGHVLGRVIKDFVCRYKTMSGYRVVRKAGWDTHGLPVELGVEKQLGISGKQEIEKYGVAAFVEQCKNSVFEYEKQWRELTEAIAYWTDMDDPYVTLANDYIESVWHILSDIHHKGLLYKGHRVSPYCPDCQTTLSSHEVAQGYEDVKDLSATVKFRSKQGGLTFLAWTTTPWTLPANVALAVNRNVDYVKVRQNGEVYVVAKHLAEKVFKDEYVVLSMHKGSELIGMPYEPPFGYVRVNKGHVVVDADYVSDASGTGIVHIAPAHGEDDYRTVREHELDFVNVVNSNGRYDDKIADFAGRFVKDCDVDIVKSLAERGLLFAKERYEHSYPFCWRCKSPLLYYAMESWFIRTTAVKEHLIENNSRIDWYPSHIREGRFGKFLEELVDWNISRNRYWGTPLNVWECRTCGADYSPGSRQDLRDRSTKPLDESLELHKPYVDGVKLRCTCGGVMERTPEVIDVWFDSGSMPFAQYHYPFGDKARFQAQFPADMICEGIDQTRGWFYSLLAVSTLYQGTAPFKAVISTGHVLDENGQKMSKSKGNVIDPWEIIGEFGTDAFRWALLSDSVPWNNKRFSKSIVAEAKSKVVDTIHNVHAFYALYATIDQYKPEEHPSQVSANLLDRWVLSRLNSTLLQVEKGLAVNDFLNPAKQIESLVDELSNWYVRRSRDRFWGSEWTEDKMSAFRTLHEVLLTLARMIAPYAPFIADDIYANLGRENSVHLADYPKADVSLIDAALERDMEAVMQIVELARSVRNETGIRTRQPLSELIVSFDRDLDLRRFEDIVKDEINVKHIRMEHSDSGFVRLNLKLNLKEAGKKYGKYVGLLQSRLKPLSAVETKQAVDQGFIDITTDDGVSHRVTLDELLVEKQAKEGFAAASGYGMTVALNTTVTEALEQEGMVREVVRAVQDYRKKLELPIEKRVMLVLDVDPVLKQALERFDHVLRENVLLSGVTFVSEPDMASVPMGDRSLRLRIEH</sequence>
<evidence type="ECO:0000259" key="12">
    <source>
        <dbReference type="Pfam" id="PF08264"/>
    </source>
</evidence>
<organism evidence="13 14">
    <name type="scientific">Paenibacillus allorhizosphaerae</name>
    <dbReference type="NCBI Taxonomy" id="2849866"/>
    <lineage>
        <taxon>Bacteria</taxon>
        <taxon>Bacillati</taxon>
        <taxon>Bacillota</taxon>
        <taxon>Bacilli</taxon>
        <taxon>Bacillales</taxon>
        <taxon>Paenibacillaceae</taxon>
        <taxon>Paenibacillus</taxon>
    </lineage>
</organism>
<keyword evidence="3 10" id="KW-0436">Ligase</keyword>
<feature type="short sequence motif" description="'KMSKS' region" evidence="10">
    <location>
        <begin position="624"/>
        <end position="628"/>
    </location>
</feature>
<evidence type="ECO:0000256" key="2">
    <source>
        <dbReference type="ARBA" id="ARBA00022490"/>
    </source>
</evidence>
<evidence type="ECO:0000256" key="8">
    <source>
        <dbReference type="ARBA" id="ARBA00025217"/>
    </source>
</evidence>
<evidence type="ECO:0000259" key="11">
    <source>
        <dbReference type="Pfam" id="PF00133"/>
    </source>
</evidence>
<comment type="function">
    <text evidence="8 10">Catalyzes the attachment of isoleucine to tRNA(Ile). As IleRS can inadvertently accommodate and process structurally similar amino acids such as valine, to avoid such errors it has two additional distinct tRNA(Ile)-dependent editing activities. One activity is designated as 'pretransfer' editing and involves the hydrolysis of activated Val-AMP. The other activity is designated 'posttransfer' editing and involves deacylation of mischarged Val-tRNA(Ile).</text>
</comment>
<dbReference type="InterPro" id="IPR002301">
    <property type="entry name" value="Ile-tRNA-ligase"/>
</dbReference>
<dbReference type="Pfam" id="PF00133">
    <property type="entry name" value="tRNA-synt_1"/>
    <property type="match status" value="1"/>
</dbReference>
<dbReference type="PANTHER" id="PTHR42780:SF1">
    <property type="entry name" value="ISOLEUCINE--TRNA LIGASE, CYTOPLASMIC"/>
    <property type="match status" value="1"/>
</dbReference>
<dbReference type="GO" id="GO:0016874">
    <property type="term" value="F:ligase activity"/>
    <property type="evidence" value="ECO:0007669"/>
    <property type="project" value="UniProtKB-KW"/>
</dbReference>
<proteinExistence type="inferred from homology"/>